<dbReference type="EMBL" id="FRBR01000005">
    <property type="protein sequence ID" value="SHL78567.1"/>
    <property type="molecule type" value="Genomic_DNA"/>
</dbReference>
<evidence type="ECO:0000256" key="1">
    <source>
        <dbReference type="ARBA" id="ARBA00023015"/>
    </source>
</evidence>
<name>A0A1M7DGR6_9RHOB</name>
<dbReference type="GO" id="GO:0005829">
    <property type="term" value="C:cytosol"/>
    <property type="evidence" value="ECO:0007669"/>
    <property type="project" value="TreeGrafter"/>
</dbReference>
<dbReference type="CDD" id="cd00093">
    <property type="entry name" value="HTH_XRE"/>
    <property type="match status" value="1"/>
</dbReference>
<dbReference type="PROSITE" id="PS50943">
    <property type="entry name" value="HTH_CROC1"/>
    <property type="match status" value="1"/>
</dbReference>
<dbReference type="PANTHER" id="PTHR46797">
    <property type="entry name" value="HTH-TYPE TRANSCRIPTIONAL REGULATOR"/>
    <property type="match status" value="1"/>
</dbReference>
<keyword evidence="6" id="KW-1185">Reference proteome</keyword>
<feature type="domain" description="HTH cro/C1-type" evidence="4">
    <location>
        <begin position="11"/>
        <end position="65"/>
    </location>
</feature>
<evidence type="ECO:0000313" key="6">
    <source>
        <dbReference type="Proteomes" id="UP000183974"/>
    </source>
</evidence>
<dbReference type="PANTHER" id="PTHR46797:SF23">
    <property type="entry name" value="HTH-TYPE TRANSCRIPTIONAL REGULATOR SUTR"/>
    <property type="match status" value="1"/>
</dbReference>
<dbReference type="InterPro" id="IPR010982">
    <property type="entry name" value="Lambda_DNA-bd_dom_sf"/>
</dbReference>
<accession>A0A1M7DGR6</accession>
<evidence type="ECO:0000256" key="3">
    <source>
        <dbReference type="ARBA" id="ARBA00023163"/>
    </source>
</evidence>
<reference evidence="5 6" key="1">
    <citation type="submission" date="2016-11" db="EMBL/GenBank/DDBJ databases">
        <authorList>
            <person name="Jaros S."/>
            <person name="Januszkiewicz K."/>
            <person name="Wedrychowicz H."/>
        </authorList>
    </citation>
    <scope>NUCLEOTIDE SEQUENCE [LARGE SCALE GENOMIC DNA]</scope>
    <source>
        <strain evidence="5 6">DSM 29589</strain>
    </source>
</reference>
<dbReference type="Gene3D" id="1.10.260.40">
    <property type="entry name" value="lambda repressor-like DNA-binding domains"/>
    <property type="match status" value="1"/>
</dbReference>
<sequence>MPESLMIGTRIRERRVMNGIKQSDLARQVGISPSYLNLIEHNRRRIGGKTLLRLADALHVEPTLLSEGAEATLIAALREAASRQGKDGAELARSEEFAGRFPGWAHLLASLSRRVQDLERTVETLTDRLTHDPHLAASLHEVISTVTAIRSTSSILVETEALEPEWQSRFHRNINEESSRLAEGAEALVRYLEGAASIEAEIRSPQDEVQAFLAGNGFHFPALEGGVDETALEDILSQSDVLVSDAARRLARGTLSQYRADAHRLPLDDMLSVVAEHGPSPDRIVEAFGCGLPAAFRRLAALPEDAVGPVGLVSCDGSGTLIFRKPFSGFAMPRDAGACVLWPLFQVLVQPQVPVRALLRQAGRRGRDKVLALAVAEQVAPATFERPALLHAHMLLFPAGAEGGETPAREVGSSCRICPLRECPARREPSIMVDGF</sequence>
<dbReference type="GO" id="GO:0003677">
    <property type="term" value="F:DNA binding"/>
    <property type="evidence" value="ECO:0007669"/>
    <property type="project" value="UniProtKB-KW"/>
</dbReference>
<dbReference type="Proteomes" id="UP000183974">
    <property type="component" value="Unassembled WGS sequence"/>
</dbReference>
<dbReference type="RefSeq" id="WP_073034897.1">
    <property type="nucleotide sequence ID" value="NZ_BMLR01000005.1"/>
</dbReference>
<proteinExistence type="predicted"/>
<dbReference type="AlphaFoldDB" id="A0A1M7DGR6"/>
<keyword evidence="1" id="KW-0805">Transcription regulation</keyword>
<evidence type="ECO:0000256" key="2">
    <source>
        <dbReference type="ARBA" id="ARBA00023125"/>
    </source>
</evidence>
<dbReference type="InterPro" id="IPR050807">
    <property type="entry name" value="TransReg_Diox_bact_type"/>
</dbReference>
<dbReference type="Pfam" id="PF09856">
    <property type="entry name" value="ScfRs"/>
    <property type="match status" value="1"/>
</dbReference>
<gene>
    <name evidence="5" type="ORF">SAMN05444398_105256</name>
</gene>
<keyword evidence="3" id="KW-0804">Transcription</keyword>
<dbReference type="SMART" id="SM00530">
    <property type="entry name" value="HTH_XRE"/>
    <property type="match status" value="1"/>
</dbReference>
<dbReference type="OrthoDB" id="7790108at2"/>
<keyword evidence="2" id="KW-0238">DNA-binding</keyword>
<dbReference type="Pfam" id="PF01381">
    <property type="entry name" value="HTH_3"/>
    <property type="match status" value="1"/>
</dbReference>
<dbReference type="InterPro" id="IPR018653">
    <property type="entry name" value="ScfR_C"/>
</dbReference>
<dbReference type="InterPro" id="IPR001387">
    <property type="entry name" value="Cro/C1-type_HTH"/>
</dbReference>
<protein>
    <recommendedName>
        <fullName evidence="4">HTH cro/C1-type domain-containing protein</fullName>
    </recommendedName>
</protein>
<dbReference type="SUPFAM" id="SSF47413">
    <property type="entry name" value="lambda repressor-like DNA-binding domains"/>
    <property type="match status" value="1"/>
</dbReference>
<evidence type="ECO:0000313" key="5">
    <source>
        <dbReference type="EMBL" id="SHL78567.1"/>
    </source>
</evidence>
<evidence type="ECO:0000259" key="4">
    <source>
        <dbReference type="PROSITE" id="PS50943"/>
    </source>
</evidence>
<dbReference type="GO" id="GO:0003700">
    <property type="term" value="F:DNA-binding transcription factor activity"/>
    <property type="evidence" value="ECO:0007669"/>
    <property type="project" value="TreeGrafter"/>
</dbReference>
<organism evidence="5 6">
    <name type="scientific">Roseovarius pacificus</name>
    <dbReference type="NCBI Taxonomy" id="337701"/>
    <lineage>
        <taxon>Bacteria</taxon>
        <taxon>Pseudomonadati</taxon>
        <taxon>Pseudomonadota</taxon>
        <taxon>Alphaproteobacteria</taxon>
        <taxon>Rhodobacterales</taxon>
        <taxon>Roseobacteraceae</taxon>
        <taxon>Roseovarius</taxon>
    </lineage>
</organism>
<dbReference type="STRING" id="337701.SAMN05444398_105256"/>